<dbReference type="InterPro" id="IPR002912">
    <property type="entry name" value="ACT_dom"/>
</dbReference>
<comment type="similarity">
    <text evidence="4 13">Belongs to the aspartokinase family.</text>
</comment>
<evidence type="ECO:0000256" key="7">
    <source>
        <dbReference type="ARBA" id="ARBA00022741"/>
    </source>
</evidence>
<dbReference type="Proteomes" id="UP000262583">
    <property type="component" value="Chromosome"/>
</dbReference>
<dbReference type="NCBIfam" id="TIGR00657">
    <property type="entry name" value="asp_kinases"/>
    <property type="match status" value="1"/>
</dbReference>
<accession>A0A2Z4Y3G0</accession>
<dbReference type="SUPFAM" id="SSF55021">
    <property type="entry name" value="ACT-like"/>
    <property type="match status" value="2"/>
</dbReference>
<dbReference type="InterPro" id="IPR005260">
    <property type="entry name" value="Asp_kin_monofn"/>
</dbReference>
<gene>
    <name evidence="16" type="ORF">BRCON_0495</name>
</gene>
<dbReference type="CDD" id="cd04923">
    <property type="entry name" value="ACT_AK-LysC-DapG-like_2"/>
    <property type="match status" value="1"/>
</dbReference>
<evidence type="ECO:0000313" key="17">
    <source>
        <dbReference type="Proteomes" id="UP000262583"/>
    </source>
</evidence>
<name>A0A2Z4Y3G0_SUMC1</name>
<dbReference type="UniPathway" id="UPA00050">
    <property type="reaction ID" value="UER00461"/>
</dbReference>
<dbReference type="UniPathway" id="UPA00034">
    <property type="reaction ID" value="UER00015"/>
</dbReference>
<dbReference type="InterPro" id="IPR041740">
    <property type="entry name" value="AKii-LysC-BS"/>
</dbReference>
<dbReference type="PANTHER" id="PTHR21499:SF3">
    <property type="entry name" value="ASPARTOKINASE"/>
    <property type="match status" value="1"/>
</dbReference>
<dbReference type="UniPathway" id="UPA00051">
    <property type="reaction ID" value="UER00462"/>
</dbReference>
<dbReference type="GO" id="GO:0009088">
    <property type="term" value="P:threonine biosynthetic process"/>
    <property type="evidence" value="ECO:0007669"/>
    <property type="project" value="UniProtKB-UniPathway"/>
</dbReference>
<dbReference type="InterPro" id="IPR054352">
    <property type="entry name" value="ACT_Aspartokinase"/>
</dbReference>
<dbReference type="InterPro" id="IPR045865">
    <property type="entry name" value="ACT-like_dom_sf"/>
</dbReference>
<evidence type="ECO:0000256" key="5">
    <source>
        <dbReference type="ARBA" id="ARBA00022605"/>
    </source>
</evidence>
<feature type="binding site" evidence="12">
    <location>
        <position position="47"/>
    </location>
    <ligand>
        <name>substrate</name>
    </ligand>
</feature>
<dbReference type="SUPFAM" id="SSF53633">
    <property type="entry name" value="Carbamate kinase-like"/>
    <property type="match status" value="1"/>
</dbReference>
<dbReference type="Gene3D" id="3.30.2130.10">
    <property type="entry name" value="VC0802-like"/>
    <property type="match status" value="1"/>
</dbReference>
<evidence type="ECO:0000256" key="2">
    <source>
        <dbReference type="ARBA" id="ARBA00004986"/>
    </source>
</evidence>
<feature type="binding site" evidence="12">
    <location>
        <begin position="209"/>
        <end position="210"/>
    </location>
    <ligand>
        <name>ATP</name>
        <dbReference type="ChEBI" id="CHEBI:30616"/>
    </ligand>
</feature>
<evidence type="ECO:0000256" key="3">
    <source>
        <dbReference type="ARBA" id="ARBA00005139"/>
    </source>
</evidence>
<evidence type="ECO:0000256" key="12">
    <source>
        <dbReference type="PIRSR" id="PIRSR000726-1"/>
    </source>
</evidence>
<keyword evidence="6 13" id="KW-0808">Transferase</keyword>
<dbReference type="NCBIfam" id="TIGR00656">
    <property type="entry name" value="asp_kin_monofn"/>
    <property type="match status" value="1"/>
</dbReference>
<dbReference type="CDD" id="cd04913">
    <property type="entry name" value="ACT_AKii-LysC-BS-like_1"/>
    <property type="match status" value="1"/>
</dbReference>
<organism evidence="16 17">
    <name type="scientific">Sumerlaea chitinivorans</name>
    <dbReference type="NCBI Taxonomy" id="2250252"/>
    <lineage>
        <taxon>Bacteria</taxon>
        <taxon>Candidatus Sumerlaeota</taxon>
        <taxon>Candidatus Sumerlaeia</taxon>
        <taxon>Candidatus Sumerlaeales</taxon>
        <taxon>Candidatus Sumerlaeaceae</taxon>
        <taxon>Candidatus Sumerlaea</taxon>
    </lineage>
</organism>
<dbReference type="PANTHER" id="PTHR21499">
    <property type="entry name" value="ASPARTATE KINASE"/>
    <property type="match status" value="1"/>
</dbReference>
<dbReference type="GO" id="GO:0004072">
    <property type="term" value="F:aspartate kinase activity"/>
    <property type="evidence" value="ECO:0007669"/>
    <property type="project" value="UniProtKB-EC"/>
</dbReference>
<dbReference type="GO" id="GO:0009089">
    <property type="term" value="P:lysine biosynthetic process via diaminopimelate"/>
    <property type="evidence" value="ECO:0007669"/>
    <property type="project" value="UniProtKB-UniPathway"/>
</dbReference>
<dbReference type="EMBL" id="CP030759">
    <property type="protein sequence ID" value="AXA35272.1"/>
    <property type="molecule type" value="Genomic_DNA"/>
</dbReference>
<dbReference type="PROSITE" id="PS51671">
    <property type="entry name" value="ACT"/>
    <property type="match status" value="1"/>
</dbReference>
<dbReference type="AlphaFoldDB" id="A0A2Z4Y3G0"/>
<keyword evidence="5 14" id="KW-0028">Amino-acid biosynthesis</keyword>
<feature type="domain" description="ACT" evidence="15">
    <location>
        <begin position="264"/>
        <end position="347"/>
    </location>
</feature>
<dbReference type="Pfam" id="PF00696">
    <property type="entry name" value="AA_kinase"/>
    <property type="match status" value="1"/>
</dbReference>
<comment type="pathway">
    <text evidence="1 14">Amino-acid biosynthesis; L-lysine biosynthesis via DAP pathway; (S)-tetrahydrodipicolinate from L-aspartate: step 1/4.</text>
</comment>
<feature type="binding site" evidence="12">
    <location>
        <position position="179"/>
    </location>
    <ligand>
        <name>ATP</name>
        <dbReference type="ChEBI" id="CHEBI:30616"/>
    </ligand>
</feature>
<dbReference type="InterPro" id="IPR001048">
    <property type="entry name" value="Asp/Glu/Uridylate_kinase"/>
</dbReference>
<proteinExistence type="inferred from homology"/>
<evidence type="ECO:0000256" key="6">
    <source>
        <dbReference type="ARBA" id="ARBA00022679"/>
    </source>
</evidence>
<dbReference type="Gene3D" id="3.40.1160.10">
    <property type="entry name" value="Acetylglutamate kinase-like"/>
    <property type="match status" value="1"/>
</dbReference>
<dbReference type="InterPro" id="IPR036393">
    <property type="entry name" value="AceGlu_kinase-like_sf"/>
</dbReference>
<keyword evidence="7 12" id="KW-0547">Nucleotide-binding</keyword>
<evidence type="ECO:0000256" key="14">
    <source>
        <dbReference type="RuleBase" id="RU004249"/>
    </source>
</evidence>
<dbReference type="InterPro" id="IPR018042">
    <property type="entry name" value="Aspartate_kinase_CS"/>
</dbReference>
<dbReference type="PIRSF" id="PIRSF000726">
    <property type="entry name" value="Asp_kin"/>
    <property type="match status" value="1"/>
</dbReference>
<keyword evidence="10" id="KW-0457">Lysine biosynthesis</keyword>
<comment type="pathway">
    <text evidence="2 14">Amino-acid biosynthesis; L-methionine biosynthesis via de novo pathway; L-homoserine from L-aspartate: step 1/3.</text>
</comment>
<protein>
    <recommendedName>
        <fullName evidence="13">Aspartokinase</fullName>
        <ecNumber evidence="13">2.7.2.4</ecNumber>
    </recommendedName>
</protein>
<dbReference type="GO" id="GO:0009090">
    <property type="term" value="P:homoserine biosynthetic process"/>
    <property type="evidence" value="ECO:0007669"/>
    <property type="project" value="TreeGrafter"/>
</dbReference>
<evidence type="ECO:0000256" key="9">
    <source>
        <dbReference type="ARBA" id="ARBA00022840"/>
    </source>
</evidence>
<evidence type="ECO:0000256" key="4">
    <source>
        <dbReference type="ARBA" id="ARBA00010122"/>
    </source>
</evidence>
<evidence type="ECO:0000256" key="1">
    <source>
        <dbReference type="ARBA" id="ARBA00004766"/>
    </source>
</evidence>
<feature type="binding site" evidence="12">
    <location>
        <begin position="173"/>
        <end position="174"/>
    </location>
    <ligand>
        <name>ATP</name>
        <dbReference type="ChEBI" id="CHEBI:30616"/>
    </ligand>
</feature>
<comment type="pathway">
    <text evidence="3 14">Amino-acid biosynthesis; L-threonine biosynthesis; L-threonine from L-aspartate: step 1/5.</text>
</comment>
<reference evidence="16 17" key="1">
    <citation type="submission" date="2018-05" db="EMBL/GenBank/DDBJ databases">
        <title>A metagenomic window into the 2 km-deep terrestrial subsurface aquifer revealed taxonomically and functionally diverse microbial community comprising novel uncultured bacterial lineages.</title>
        <authorList>
            <person name="Kadnikov V.V."/>
            <person name="Mardanov A.V."/>
            <person name="Beletsky A.V."/>
            <person name="Banks D."/>
            <person name="Pimenov N.V."/>
            <person name="Frank Y.A."/>
            <person name="Karnachuk O.V."/>
            <person name="Ravin N.V."/>
        </authorList>
    </citation>
    <scope>NUCLEOTIDE SEQUENCE [LARGE SCALE GENOMIC DNA]</scope>
    <source>
        <strain evidence="16">BY</strain>
    </source>
</reference>
<evidence type="ECO:0000256" key="11">
    <source>
        <dbReference type="ARBA" id="ARBA00047872"/>
    </source>
</evidence>
<evidence type="ECO:0000313" key="16">
    <source>
        <dbReference type="EMBL" id="AXA35272.1"/>
    </source>
</evidence>
<sequence>MALVVQKFGGSSVADPERIKHVARLAIREYERGNQVVVVVSAMGKTTDNLLNLAHQITDNPDPREIDMLISTGEQISIAMLAIAIQSMGYPAKSFTGPQVGIITDNAHRKAKIVHINDEKIRAELNAGKIVIVAGFQGVTGDNEITTLGRGGSDTTAVALAAALKADVCDIYTDVDGVYTADPRIVKNARKLERISYDEMLELASLGAKVLHSRSVEFAKNYNVPIHVRSSFVDVPGTMVVKEVKEMEDIVVSGVAYNRNEAKISILGVPDRPGIAAEIFGALGARNIVVDMIIQNVGANGLNDISFTVSKEDLNEALKVANEVAKKIGAREVVHDSKIAKVSVVGVGMKSHANVAGTMFRALAKNNINIDMISTSEIKISCVIREEDVDKAVQAIHEEFELAEASRA</sequence>
<dbReference type="NCBIfam" id="NF005154">
    <property type="entry name" value="PRK06635.1-2"/>
    <property type="match status" value="1"/>
</dbReference>
<feature type="binding site" evidence="12">
    <location>
        <begin position="7"/>
        <end position="10"/>
    </location>
    <ligand>
        <name>ATP</name>
        <dbReference type="ChEBI" id="CHEBI:30616"/>
    </ligand>
</feature>
<dbReference type="FunFam" id="3.40.1160.10:FF:000002">
    <property type="entry name" value="Aspartokinase"/>
    <property type="match status" value="1"/>
</dbReference>
<dbReference type="GO" id="GO:0005829">
    <property type="term" value="C:cytosol"/>
    <property type="evidence" value="ECO:0007669"/>
    <property type="project" value="TreeGrafter"/>
</dbReference>
<evidence type="ECO:0000259" key="15">
    <source>
        <dbReference type="PROSITE" id="PS51671"/>
    </source>
</evidence>
<dbReference type="EC" id="2.7.2.4" evidence="13"/>
<dbReference type="CDD" id="cd04261">
    <property type="entry name" value="AAK_AKii-LysC-BS"/>
    <property type="match status" value="1"/>
</dbReference>
<keyword evidence="8 13" id="KW-0418">Kinase</keyword>
<feature type="binding site" evidence="12">
    <location>
        <position position="184"/>
    </location>
    <ligand>
        <name>ATP</name>
        <dbReference type="ChEBI" id="CHEBI:30616"/>
    </ligand>
</feature>
<dbReference type="FunFam" id="3.30.2130.10:FF:000002">
    <property type="entry name" value="Aspartokinase"/>
    <property type="match status" value="1"/>
</dbReference>
<evidence type="ECO:0000256" key="13">
    <source>
        <dbReference type="RuleBase" id="RU003448"/>
    </source>
</evidence>
<dbReference type="Pfam" id="PF22468">
    <property type="entry name" value="ACT_9"/>
    <property type="match status" value="2"/>
</dbReference>
<evidence type="ECO:0000256" key="10">
    <source>
        <dbReference type="ARBA" id="ARBA00023154"/>
    </source>
</evidence>
<dbReference type="GO" id="GO:0005524">
    <property type="term" value="F:ATP binding"/>
    <property type="evidence" value="ECO:0007669"/>
    <property type="project" value="UniProtKB-KW"/>
</dbReference>
<evidence type="ECO:0000256" key="8">
    <source>
        <dbReference type="ARBA" id="ARBA00022777"/>
    </source>
</evidence>
<keyword evidence="9 12" id="KW-0067">ATP-binding</keyword>
<dbReference type="InterPro" id="IPR001341">
    <property type="entry name" value="Asp_kinase"/>
</dbReference>
<dbReference type="PROSITE" id="PS00324">
    <property type="entry name" value="ASPARTOKINASE"/>
    <property type="match status" value="1"/>
</dbReference>
<feature type="binding site" evidence="12">
    <location>
        <position position="74"/>
    </location>
    <ligand>
        <name>substrate</name>
    </ligand>
</feature>
<dbReference type="NCBIfam" id="NF005155">
    <property type="entry name" value="PRK06635.1-4"/>
    <property type="match status" value="1"/>
</dbReference>
<comment type="catalytic activity">
    <reaction evidence="11 13">
        <text>L-aspartate + ATP = 4-phospho-L-aspartate + ADP</text>
        <dbReference type="Rhea" id="RHEA:23776"/>
        <dbReference type="ChEBI" id="CHEBI:29991"/>
        <dbReference type="ChEBI" id="CHEBI:30616"/>
        <dbReference type="ChEBI" id="CHEBI:57535"/>
        <dbReference type="ChEBI" id="CHEBI:456216"/>
        <dbReference type="EC" id="2.7.2.4"/>
    </reaction>
</comment>
<dbReference type="KEGG" id="schv:BRCON_0495"/>